<dbReference type="RefSeq" id="WP_080530549.1">
    <property type="nucleotide sequence ID" value="NZ_CBDDTQ010000001.1"/>
</dbReference>
<reference evidence="7" key="1">
    <citation type="submission" date="2022-01" db="EMBL/GenBank/DDBJ databases">
        <authorList>
            <person name="Karlyshev A.V."/>
            <person name="Jaspars M."/>
        </authorList>
    </citation>
    <scope>NUCLEOTIDE SEQUENCE</scope>
    <source>
        <strain evidence="7">AGSA3-2</strain>
    </source>
</reference>
<evidence type="ECO:0000256" key="6">
    <source>
        <dbReference type="HAMAP-Rule" id="MF_00735"/>
    </source>
</evidence>
<evidence type="ECO:0000256" key="1">
    <source>
        <dbReference type="ARBA" id="ARBA00009741"/>
    </source>
</evidence>
<proteinExistence type="inferred from homology"/>
<keyword evidence="8" id="KW-1185">Reference proteome</keyword>
<dbReference type="Pfam" id="PF06325">
    <property type="entry name" value="PrmA"/>
    <property type="match status" value="1"/>
</dbReference>
<dbReference type="Proteomes" id="UP001107961">
    <property type="component" value="Unassembled WGS sequence"/>
</dbReference>
<keyword evidence="7" id="KW-0689">Ribosomal protein</keyword>
<dbReference type="PANTHER" id="PTHR43648">
    <property type="entry name" value="ELECTRON TRANSFER FLAVOPROTEIN BETA SUBUNIT LYSINE METHYLTRANSFERASE"/>
    <property type="match status" value="1"/>
</dbReference>
<evidence type="ECO:0000313" key="8">
    <source>
        <dbReference type="Proteomes" id="UP001107961"/>
    </source>
</evidence>
<dbReference type="SUPFAM" id="SSF53335">
    <property type="entry name" value="S-adenosyl-L-methionine-dependent methyltransferases"/>
    <property type="match status" value="1"/>
</dbReference>
<keyword evidence="7" id="KW-0687">Ribonucleoprotein</keyword>
<dbReference type="GO" id="GO:0016279">
    <property type="term" value="F:protein-lysine N-methyltransferase activity"/>
    <property type="evidence" value="ECO:0007669"/>
    <property type="project" value="TreeGrafter"/>
</dbReference>
<dbReference type="KEGG" id="axe:P40_04840"/>
<gene>
    <name evidence="6 7" type="primary">prmA</name>
    <name evidence="7" type="ORF">LZG35_00320</name>
</gene>
<accession>A0A9Q3ZCZ9</accession>
<name>A0A9Q3ZCZ9_9GAMM</name>
<feature type="binding site" evidence="6">
    <location>
        <position position="228"/>
    </location>
    <ligand>
        <name>S-adenosyl-L-methionine</name>
        <dbReference type="ChEBI" id="CHEBI:59789"/>
    </ligand>
</feature>
<evidence type="ECO:0000313" key="7">
    <source>
        <dbReference type="EMBL" id="MCE7507061.1"/>
    </source>
</evidence>
<dbReference type="PANTHER" id="PTHR43648:SF1">
    <property type="entry name" value="ELECTRON TRANSFER FLAVOPROTEIN BETA SUBUNIT LYSINE METHYLTRANSFERASE"/>
    <property type="match status" value="1"/>
</dbReference>
<dbReference type="GO" id="GO:0005829">
    <property type="term" value="C:cytosol"/>
    <property type="evidence" value="ECO:0007669"/>
    <property type="project" value="TreeGrafter"/>
</dbReference>
<keyword evidence="5 6" id="KW-0949">S-adenosyl-L-methionine</keyword>
<dbReference type="EC" id="2.1.1.-" evidence="6"/>
<feature type="binding site" evidence="6">
    <location>
        <position position="186"/>
    </location>
    <ligand>
        <name>S-adenosyl-L-methionine</name>
        <dbReference type="ChEBI" id="CHEBI:59789"/>
    </ligand>
</feature>
<comment type="caution">
    <text evidence="7">The sequence shown here is derived from an EMBL/GenBank/DDBJ whole genome shotgun (WGS) entry which is preliminary data.</text>
</comment>
<comment type="similarity">
    <text evidence="1 6">Belongs to the methyltransferase superfamily. PrmA family.</text>
</comment>
<feature type="binding site" evidence="6">
    <location>
        <position position="143"/>
    </location>
    <ligand>
        <name>S-adenosyl-L-methionine</name>
        <dbReference type="ChEBI" id="CHEBI:59789"/>
    </ligand>
</feature>
<dbReference type="InterPro" id="IPR029063">
    <property type="entry name" value="SAM-dependent_MTases_sf"/>
</dbReference>
<dbReference type="HAMAP" id="MF_00735">
    <property type="entry name" value="Methyltr_PrmA"/>
    <property type="match status" value="1"/>
</dbReference>
<comment type="subcellular location">
    <subcellularLocation>
        <location evidence="6">Cytoplasm</location>
    </subcellularLocation>
</comment>
<evidence type="ECO:0000256" key="2">
    <source>
        <dbReference type="ARBA" id="ARBA00022490"/>
    </source>
</evidence>
<keyword evidence="4 6" id="KW-0808">Transferase</keyword>
<dbReference type="PIRSF" id="PIRSF000401">
    <property type="entry name" value="RPL11_MTase"/>
    <property type="match status" value="1"/>
</dbReference>
<dbReference type="InterPro" id="IPR004498">
    <property type="entry name" value="Ribosomal_PrmA_MeTrfase"/>
</dbReference>
<organism evidence="7 8">
    <name type="scientific">Alloalcanivorax xenomutans</name>
    <dbReference type="NCBI Taxonomy" id="1094342"/>
    <lineage>
        <taxon>Bacteria</taxon>
        <taxon>Pseudomonadati</taxon>
        <taxon>Pseudomonadota</taxon>
        <taxon>Gammaproteobacteria</taxon>
        <taxon>Oceanospirillales</taxon>
        <taxon>Alcanivoracaceae</taxon>
        <taxon>Alloalcanivorax</taxon>
    </lineage>
</organism>
<dbReference type="Gene3D" id="3.40.50.150">
    <property type="entry name" value="Vaccinia Virus protein VP39"/>
    <property type="match status" value="1"/>
</dbReference>
<sequence length="294" mass="31630">MTWQQLHLASDSQQADALQDALETLGAVAVTLTDGADQPVFEPPPGARPLWRATVVTALFSDQDDLQKVLQRLDALGLTPQDHRIERLADQVWERAWMDDFAPMRFGERLWIVPTWCEPPDPEAVNLRLDPGLAFGTGTHETTALCLEWLEAAPLAGKRVLDVGCGSGVLSIAALLLGAGQALGNDIDEQALLASRANAEANQVADRLDLCPADAMPAGFQCDVLVANILAAPLIELAPTLASYCKPGALLALSGILAEQAQAVAEAYRPWFDLSPIEQRGDWVRVDGVRKLSA</sequence>
<evidence type="ECO:0000256" key="4">
    <source>
        <dbReference type="ARBA" id="ARBA00022679"/>
    </source>
</evidence>
<evidence type="ECO:0000256" key="3">
    <source>
        <dbReference type="ARBA" id="ARBA00022603"/>
    </source>
</evidence>
<dbReference type="InterPro" id="IPR050078">
    <property type="entry name" value="Ribosomal_L11_MeTrfase_PrmA"/>
</dbReference>
<keyword evidence="3 6" id="KW-0489">Methyltransferase</keyword>
<dbReference type="AlphaFoldDB" id="A0A9Q3ZCZ9"/>
<dbReference type="GO" id="GO:0032259">
    <property type="term" value="P:methylation"/>
    <property type="evidence" value="ECO:0007669"/>
    <property type="project" value="UniProtKB-KW"/>
</dbReference>
<evidence type="ECO:0000256" key="5">
    <source>
        <dbReference type="ARBA" id="ARBA00022691"/>
    </source>
</evidence>
<dbReference type="GO" id="GO:0005840">
    <property type="term" value="C:ribosome"/>
    <property type="evidence" value="ECO:0007669"/>
    <property type="project" value="UniProtKB-KW"/>
</dbReference>
<dbReference type="CDD" id="cd02440">
    <property type="entry name" value="AdoMet_MTases"/>
    <property type="match status" value="1"/>
</dbReference>
<protein>
    <recommendedName>
        <fullName evidence="6">Ribosomal protein L11 methyltransferase</fullName>
        <shortName evidence="6">L11 Mtase</shortName>
        <ecNumber evidence="6">2.1.1.-</ecNumber>
    </recommendedName>
</protein>
<comment type="function">
    <text evidence="6">Methylates ribosomal protein L11.</text>
</comment>
<dbReference type="NCBIfam" id="TIGR00406">
    <property type="entry name" value="prmA"/>
    <property type="match status" value="1"/>
</dbReference>
<comment type="catalytic activity">
    <reaction evidence="6">
        <text>L-lysyl-[protein] + 3 S-adenosyl-L-methionine = N(6),N(6),N(6)-trimethyl-L-lysyl-[protein] + 3 S-adenosyl-L-homocysteine + 3 H(+)</text>
        <dbReference type="Rhea" id="RHEA:54192"/>
        <dbReference type="Rhea" id="RHEA-COMP:9752"/>
        <dbReference type="Rhea" id="RHEA-COMP:13826"/>
        <dbReference type="ChEBI" id="CHEBI:15378"/>
        <dbReference type="ChEBI" id="CHEBI:29969"/>
        <dbReference type="ChEBI" id="CHEBI:57856"/>
        <dbReference type="ChEBI" id="CHEBI:59789"/>
        <dbReference type="ChEBI" id="CHEBI:61961"/>
    </reaction>
</comment>
<feature type="binding site" evidence="6">
    <location>
        <position position="164"/>
    </location>
    <ligand>
        <name>S-adenosyl-L-methionine</name>
        <dbReference type="ChEBI" id="CHEBI:59789"/>
    </ligand>
</feature>
<dbReference type="EMBL" id="JAJVKT010000001">
    <property type="protein sequence ID" value="MCE7507061.1"/>
    <property type="molecule type" value="Genomic_DNA"/>
</dbReference>
<keyword evidence="2 6" id="KW-0963">Cytoplasm</keyword>